<evidence type="ECO:0000256" key="1">
    <source>
        <dbReference type="SAM" id="SignalP"/>
    </source>
</evidence>
<sequence>MAKYNKGMVMFGLGMMMVSAWCMKGTEGNVVDDLGSTIHAVRREDPPHEGCGSKHAEGGVEECTGEDDSLGLYADVDDTFRAAIKKAASHLHGDDNDDSPDLAHNNVNFAFTCSQFLLV</sequence>
<dbReference type="EMBL" id="QJKJ01000850">
    <property type="protein sequence ID" value="RDY10394.1"/>
    <property type="molecule type" value="Genomic_DNA"/>
</dbReference>
<name>A0A371I623_MUCPR</name>
<dbReference type="AlphaFoldDB" id="A0A371I623"/>
<dbReference type="Proteomes" id="UP000257109">
    <property type="component" value="Unassembled WGS sequence"/>
</dbReference>
<keyword evidence="1" id="KW-0732">Signal</keyword>
<accession>A0A371I623</accession>
<dbReference type="OrthoDB" id="1422605at2759"/>
<proteinExistence type="predicted"/>
<reference evidence="2" key="1">
    <citation type="submission" date="2018-05" db="EMBL/GenBank/DDBJ databases">
        <title>Draft genome of Mucuna pruriens seed.</title>
        <authorList>
            <person name="Nnadi N.E."/>
            <person name="Vos R."/>
            <person name="Hasami M.H."/>
            <person name="Devisetty U.K."/>
            <person name="Aguiy J.C."/>
        </authorList>
    </citation>
    <scope>NUCLEOTIDE SEQUENCE [LARGE SCALE GENOMIC DNA]</scope>
    <source>
        <strain evidence="2">JCA_2017</strain>
    </source>
</reference>
<feature type="signal peptide" evidence="1">
    <location>
        <begin position="1"/>
        <end position="28"/>
    </location>
</feature>
<keyword evidence="3" id="KW-1185">Reference proteome</keyword>
<comment type="caution">
    <text evidence="2">The sequence shown here is derived from an EMBL/GenBank/DDBJ whole genome shotgun (WGS) entry which is preliminary data.</text>
</comment>
<evidence type="ECO:0000313" key="2">
    <source>
        <dbReference type="EMBL" id="RDY10394.1"/>
    </source>
</evidence>
<organism evidence="2 3">
    <name type="scientific">Mucuna pruriens</name>
    <name type="common">Velvet bean</name>
    <name type="synonym">Dolichos pruriens</name>
    <dbReference type="NCBI Taxonomy" id="157652"/>
    <lineage>
        <taxon>Eukaryota</taxon>
        <taxon>Viridiplantae</taxon>
        <taxon>Streptophyta</taxon>
        <taxon>Embryophyta</taxon>
        <taxon>Tracheophyta</taxon>
        <taxon>Spermatophyta</taxon>
        <taxon>Magnoliopsida</taxon>
        <taxon>eudicotyledons</taxon>
        <taxon>Gunneridae</taxon>
        <taxon>Pentapetalae</taxon>
        <taxon>rosids</taxon>
        <taxon>fabids</taxon>
        <taxon>Fabales</taxon>
        <taxon>Fabaceae</taxon>
        <taxon>Papilionoideae</taxon>
        <taxon>50 kb inversion clade</taxon>
        <taxon>NPAAA clade</taxon>
        <taxon>indigoferoid/millettioid clade</taxon>
        <taxon>Phaseoleae</taxon>
        <taxon>Mucuna</taxon>
    </lineage>
</organism>
<feature type="non-terminal residue" evidence="2">
    <location>
        <position position="1"/>
    </location>
</feature>
<feature type="chain" id="PRO_5016811566" evidence="1">
    <location>
        <begin position="29"/>
        <end position="119"/>
    </location>
</feature>
<evidence type="ECO:0000313" key="3">
    <source>
        <dbReference type="Proteomes" id="UP000257109"/>
    </source>
</evidence>
<gene>
    <name evidence="2" type="ORF">CR513_05090</name>
</gene>
<protein>
    <submittedName>
        <fullName evidence="2">Uncharacterized protein</fullName>
    </submittedName>
</protein>